<gene>
    <name evidence="2" type="ORF">AVDCRST_MAG90-468</name>
</gene>
<feature type="region of interest" description="Disordered" evidence="1">
    <location>
        <begin position="1"/>
        <end position="43"/>
    </location>
</feature>
<organism evidence="2">
    <name type="scientific">uncultured Microvirga sp</name>
    <dbReference type="NCBI Taxonomy" id="412392"/>
    <lineage>
        <taxon>Bacteria</taxon>
        <taxon>Pseudomonadati</taxon>
        <taxon>Pseudomonadota</taxon>
        <taxon>Alphaproteobacteria</taxon>
        <taxon>Hyphomicrobiales</taxon>
        <taxon>Methylobacteriaceae</taxon>
        <taxon>Microvirga</taxon>
        <taxon>environmental samples</taxon>
    </lineage>
</organism>
<dbReference type="EMBL" id="CADCUC010000088">
    <property type="protein sequence ID" value="CAA9311418.1"/>
    <property type="molecule type" value="Genomic_DNA"/>
</dbReference>
<dbReference type="AlphaFoldDB" id="A0A6J4KQP6"/>
<accession>A0A6J4KQP6</accession>
<feature type="compositionally biased region" description="Low complexity" evidence="1">
    <location>
        <begin position="1"/>
        <end position="13"/>
    </location>
</feature>
<protein>
    <submittedName>
        <fullName evidence="2">Uncharacterized protein</fullName>
    </submittedName>
</protein>
<evidence type="ECO:0000313" key="2">
    <source>
        <dbReference type="EMBL" id="CAA9311418.1"/>
    </source>
</evidence>
<name>A0A6J4KQP6_9HYPH</name>
<proteinExistence type="predicted"/>
<feature type="compositionally biased region" description="Polar residues" evidence="1">
    <location>
        <begin position="32"/>
        <end position="43"/>
    </location>
</feature>
<evidence type="ECO:0000256" key="1">
    <source>
        <dbReference type="SAM" id="MobiDB-lite"/>
    </source>
</evidence>
<sequence length="43" mass="4740">MLNSNSSFSSLELFEQRGVGQTPRRAPAMVMSRTTRSGSDPPR</sequence>
<reference evidence="2" key="1">
    <citation type="submission" date="2020-02" db="EMBL/GenBank/DDBJ databases">
        <authorList>
            <person name="Meier V. D."/>
        </authorList>
    </citation>
    <scope>NUCLEOTIDE SEQUENCE</scope>
    <source>
        <strain evidence="2">AVDCRST_MAG90</strain>
    </source>
</reference>